<evidence type="ECO:0000256" key="4">
    <source>
        <dbReference type="ARBA" id="ARBA00022759"/>
    </source>
</evidence>
<dbReference type="PANTHER" id="PTHR48475">
    <property type="entry name" value="RIBONUCLEASE H"/>
    <property type="match status" value="1"/>
</dbReference>
<dbReference type="InterPro" id="IPR043502">
    <property type="entry name" value="DNA/RNA_pol_sf"/>
</dbReference>
<evidence type="ECO:0000256" key="2">
    <source>
        <dbReference type="ARBA" id="ARBA00022695"/>
    </source>
</evidence>
<dbReference type="SUPFAM" id="SSF56672">
    <property type="entry name" value="DNA/RNA polymerases"/>
    <property type="match status" value="1"/>
</dbReference>
<evidence type="ECO:0000256" key="7">
    <source>
        <dbReference type="SAM" id="MobiDB-lite"/>
    </source>
</evidence>
<evidence type="ECO:0000256" key="6">
    <source>
        <dbReference type="ARBA" id="ARBA00022918"/>
    </source>
</evidence>
<dbReference type="GO" id="GO:0004523">
    <property type="term" value="F:RNA-DNA hybrid ribonuclease activity"/>
    <property type="evidence" value="ECO:0007669"/>
    <property type="project" value="InterPro"/>
</dbReference>
<proteinExistence type="predicted"/>
<dbReference type="GO" id="GO:0003964">
    <property type="term" value="F:RNA-directed DNA polymerase activity"/>
    <property type="evidence" value="ECO:0007669"/>
    <property type="project" value="UniProtKB-KW"/>
</dbReference>
<dbReference type="Pfam" id="PF00078">
    <property type="entry name" value="RVT_1"/>
    <property type="match status" value="1"/>
</dbReference>
<dbReference type="Gene3D" id="3.10.10.10">
    <property type="entry name" value="HIV Type 1 Reverse Transcriptase, subunit A, domain 1"/>
    <property type="match status" value="1"/>
</dbReference>
<feature type="domain" description="Reverse transcriptase" evidence="8">
    <location>
        <begin position="873"/>
        <end position="1052"/>
    </location>
</feature>
<evidence type="ECO:0000313" key="10">
    <source>
        <dbReference type="EMBL" id="SPD17990.1"/>
    </source>
</evidence>
<dbReference type="InterPro" id="IPR041373">
    <property type="entry name" value="RT_RNaseH"/>
</dbReference>
<feature type="domain" description="RNase H type-1" evidence="9">
    <location>
        <begin position="1291"/>
        <end position="1420"/>
    </location>
</feature>
<keyword evidence="5" id="KW-0378">Hydrolase</keyword>
<dbReference type="InterPro" id="IPR043128">
    <property type="entry name" value="Rev_trsase/Diguanyl_cyclase"/>
</dbReference>
<protein>
    <recommendedName>
        <fullName evidence="11">RNase H type-1 domain-containing protein</fullName>
    </recommendedName>
</protein>
<dbReference type="CDD" id="cd01647">
    <property type="entry name" value="RT_LTR"/>
    <property type="match status" value="1"/>
</dbReference>
<sequence length="2219" mass="252079">MAGETSGPGPSEQEIRMVALERKFDELLSFVQLIAKRNTDDENQRKEDDKDTSEGEPEGHSNTNATPPRPSTPPKPEVKDSQLDSKIDSLEEKIRLIQGLNSFGNTDFSSMSWFPNMTMPPKFKAPEFEKYNGRGDPMIHLQMYCQKMAPYADNEPLLIQTFQDTLTGNAAEWYSQLKKISHWKELADTFLAQYRWREKAARARPPLDEREMIKLFVDTLKNPYFDQMIGLQMQFFVDLIPVGERIEDALKTKKIVDMTALMALAEQAAKKAPTKKKEGDVQMIGRSNGRPRQALPTFTMQPRPTPMPAPAQAPTPAPVPQMPARPVGNQANDNRLVRKEPRQFTPLPMPLMELYPILIEKNLISLVVPRPYNGPQRRDFDQNATCDFHFGEVGHTVNNCQQLRHRVQDLIDHGILKFEGLPNITTNPLPNHPEGGVNMVEVEERGEERIAWRRLFYTLEKQRHITPLEALPGPLTGDACEYHSGARGHGLECCEEFKKKVTDLMENGLVGREEIPSEGSHQPDDPSDFDWYAELNLDDIVEDEMDLDNLQDEGDDWGYFMEDDTDEWRDVDFTKFFQFPCLIVPPGFETPEFEIFYENGDPELRNLTDWDDLARVFLERYRFNPHSILEYLGLKEDEEPYVIPDPGVSEVIVEIKEESSMSSLPALTEGEEEEKAKPLPPAKDPDSIAIAKEGEEPVKMPPPSNNTTTSAEEEYAGPMVGGLSIHTITKEENTTTPPTRRCQQGEEAKMWTCVPLLQHVSSSNEITRKTSNDPHVSEIDNKTNCSLDNIDNSDEEIELPNDILEALERQDEGSKPNIEELEIVNLADEGLDTDIVVHKIPLKPECKPVKQALRRMKPEVILKIKEEVEKQLKAGFLSTVTYSDWVANIVLVPKKDGKVRMCVDYRDLNRASPKDNFPLPHIDTLVDNTATNVVFSFMDGFSGYNQIKMAEEDKSKTTFVTHWGTFVYDVMPFYLKNARATYQRAMVTLFHDMIHHEIEVYVDDMIAKSRTAQDHLTDLRKLFQRLKKYQLRLNPNKCAFGVTSGKLLGFIISGRGIEIDPAKVQAIRSMPAPKTEKEIRSFLGRINYIARFIAQLTATCEPLFKLLRKDVKIKWTEDCQRAFDKIKEYLLNPPILVPPTPGRPLILYLTVQEASMGCMLGQQDETGKKEQAIYYLSKKFTEPETRYLLVEKTCCALAWASKKLRQYMLYYTTWLVSRMDPIKYIFEKPALTGKIARWQVLLSEFDILFMARKAIKGQAIADYLADYPSEQLELIDSEFPDEDVMTVDEDNHGRWKLYFDGAANAVGSGIGAVLVSPKGQQTPIAVKLGFDCTNNMTEYEACIVGLQAALEFGAYELEVFRDSLLIVSQTNGEWQARDPKLIPYQRYISRLVPKFKYITFTYTPRAHNHFADALATLASLIKLVEGDDVRPLRIETRDIPAYCVCVEECMNVEEEIDNKPWYYDIKRFIQDREYPPWATENEKKYIRRMAFQSGGNHQTTSHPSLTWLGNSSKRSGTNWDLTLSRIAIGPGLEIHPNDPTKRCPQSKGKSVIYAPESPPDTDDEYDAMEDVRTRVDASLARDLQAEFDAEAAGLSSSTARPSSRPGITIGRSARPSSAPRQPTAAPPAAPPARSKRRKSDRAPLSADPIPEDHVVPGFRYPPQGGIRPRYPVTTPVVDTPLLTNLHNHPSSSVRRCQDPPESIGRGGWSEFSQLLDIARPEYRDFLVELGFGPFLSIRYVHVRHPLVRCWVERFFHHTGTIHLSTCEVGVLPVDWSAILGIRFGGRIPPSDPVSDFEALEILGIDDPAAIVGKKLFYLKISYLKDLLVREIEEPPTELRYRQWTAYFIFSCFLGNDKSTIPTPIVGMFRDIDDLRDYDWGALTYGFYIRGLRRFSRRETASFLGFWQFTLFWAFEHFAVFAPSRLPAAPDSAFPLARRWDSAWIQRLTTRTLMECRTTVDCIRDVDIVFQPYSTFLLERPEVFRAMELSRLRIWIRSPRSWELLMGERTLRQLGGDALVPVDPPQLMTIEDYIPRAPSDSFVAGVEAYPALILADVPYREWFEQVSLGSLMSLHEVEGGRVMGGSAMDSHLSRSSGEFEWLQTEILRLQLELSVSEDRYAADMARAQEETARVQAELTQVQGELTRAQGDLTQSRRDLGSRDAVLTAHVETIRRLEDQLHGMGITPVTGAGSSGLGQTSSSPPPDPVSREWFFDDPPSL</sequence>
<dbReference type="GO" id="GO:0003676">
    <property type="term" value="F:nucleic acid binding"/>
    <property type="evidence" value="ECO:0007669"/>
    <property type="project" value="InterPro"/>
</dbReference>
<dbReference type="PROSITE" id="PS50878">
    <property type="entry name" value="RT_POL"/>
    <property type="match status" value="1"/>
</dbReference>
<evidence type="ECO:0000256" key="3">
    <source>
        <dbReference type="ARBA" id="ARBA00022722"/>
    </source>
</evidence>
<keyword evidence="1" id="KW-0808">Transferase</keyword>
<feature type="compositionally biased region" description="Pro residues" evidence="7">
    <location>
        <begin position="303"/>
        <end position="323"/>
    </location>
</feature>
<feature type="region of interest" description="Disordered" evidence="7">
    <location>
        <begin position="692"/>
        <end position="711"/>
    </location>
</feature>
<name>A0A2N9I1U5_FAGSY</name>
<evidence type="ECO:0008006" key="11">
    <source>
        <dbReference type="Google" id="ProtNLM"/>
    </source>
</evidence>
<evidence type="ECO:0000259" key="9">
    <source>
        <dbReference type="PROSITE" id="PS50879"/>
    </source>
</evidence>
<gene>
    <name evidence="10" type="ORF">FSB_LOCUS45872</name>
</gene>
<feature type="region of interest" description="Disordered" evidence="7">
    <location>
        <begin position="35"/>
        <end position="83"/>
    </location>
</feature>
<dbReference type="FunFam" id="3.30.70.270:FF:000020">
    <property type="entry name" value="Transposon Tf2-6 polyprotein-like Protein"/>
    <property type="match status" value="1"/>
</dbReference>
<dbReference type="PROSITE" id="PS50879">
    <property type="entry name" value="RNASE_H_1"/>
    <property type="match status" value="1"/>
</dbReference>
<dbReference type="Pfam" id="PF13456">
    <property type="entry name" value="RVT_3"/>
    <property type="match status" value="1"/>
</dbReference>
<evidence type="ECO:0000256" key="5">
    <source>
        <dbReference type="ARBA" id="ARBA00022801"/>
    </source>
</evidence>
<keyword evidence="6" id="KW-0695">RNA-directed DNA polymerase</keyword>
<dbReference type="PANTHER" id="PTHR48475:SF1">
    <property type="entry name" value="RNASE H TYPE-1 DOMAIN-CONTAINING PROTEIN"/>
    <property type="match status" value="1"/>
</dbReference>
<dbReference type="SUPFAM" id="SSF53098">
    <property type="entry name" value="Ribonuclease H-like"/>
    <property type="match status" value="1"/>
</dbReference>
<keyword evidence="4" id="KW-0255">Endonuclease</keyword>
<dbReference type="InterPro" id="IPR012337">
    <property type="entry name" value="RNaseH-like_sf"/>
</dbReference>
<feature type="region of interest" description="Disordered" evidence="7">
    <location>
        <begin position="659"/>
        <end position="686"/>
    </location>
</feature>
<dbReference type="EMBL" id="OIVN01004546">
    <property type="protein sequence ID" value="SPD17990.1"/>
    <property type="molecule type" value="Genomic_DNA"/>
</dbReference>
<dbReference type="InterPro" id="IPR019557">
    <property type="entry name" value="AminoTfrase-like_pln_mobile"/>
</dbReference>
<keyword evidence="2" id="KW-0548">Nucleotidyltransferase</keyword>
<evidence type="ECO:0000259" key="8">
    <source>
        <dbReference type="PROSITE" id="PS50878"/>
    </source>
</evidence>
<keyword evidence="3" id="KW-0540">Nuclease</keyword>
<dbReference type="InterPro" id="IPR036397">
    <property type="entry name" value="RNaseH_sf"/>
</dbReference>
<dbReference type="CDD" id="cd09279">
    <property type="entry name" value="RNase_HI_like"/>
    <property type="match status" value="1"/>
</dbReference>
<dbReference type="Pfam" id="PF17917">
    <property type="entry name" value="RT_RNaseH"/>
    <property type="match status" value="1"/>
</dbReference>
<dbReference type="Gene3D" id="3.30.70.270">
    <property type="match status" value="2"/>
</dbReference>
<feature type="compositionally biased region" description="Low complexity" evidence="7">
    <location>
        <begin position="1611"/>
        <end position="1623"/>
    </location>
</feature>
<organism evidence="10">
    <name type="scientific">Fagus sylvatica</name>
    <name type="common">Beechnut</name>
    <dbReference type="NCBI Taxonomy" id="28930"/>
    <lineage>
        <taxon>Eukaryota</taxon>
        <taxon>Viridiplantae</taxon>
        <taxon>Streptophyta</taxon>
        <taxon>Embryophyta</taxon>
        <taxon>Tracheophyta</taxon>
        <taxon>Spermatophyta</taxon>
        <taxon>Magnoliopsida</taxon>
        <taxon>eudicotyledons</taxon>
        <taxon>Gunneridae</taxon>
        <taxon>Pentapetalae</taxon>
        <taxon>rosids</taxon>
        <taxon>fabids</taxon>
        <taxon>Fagales</taxon>
        <taxon>Fagaceae</taxon>
        <taxon>Fagus</taxon>
    </lineage>
</organism>
<dbReference type="InterPro" id="IPR000477">
    <property type="entry name" value="RT_dom"/>
</dbReference>
<reference evidence="10" key="1">
    <citation type="submission" date="2018-02" db="EMBL/GenBank/DDBJ databases">
        <authorList>
            <person name="Cohen D.B."/>
            <person name="Kent A.D."/>
        </authorList>
    </citation>
    <scope>NUCLEOTIDE SEQUENCE</scope>
</reference>
<feature type="region of interest" description="Disordered" evidence="7">
    <location>
        <begin position="271"/>
        <end position="330"/>
    </location>
</feature>
<feature type="region of interest" description="Disordered" evidence="7">
    <location>
        <begin position="1590"/>
        <end position="1669"/>
    </location>
</feature>
<dbReference type="InterPro" id="IPR002156">
    <property type="entry name" value="RNaseH_domain"/>
</dbReference>
<dbReference type="Gene3D" id="3.30.420.10">
    <property type="entry name" value="Ribonuclease H-like superfamily/Ribonuclease H"/>
    <property type="match status" value="1"/>
</dbReference>
<feature type="region of interest" description="Disordered" evidence="7">
    <location>
        <begin position="2180"/>
        <end position="2219"/>
    </location>
</feature>
<dbReference type="Pfam" id="PF10536">
    <property type="entry name" value="PMD"/>
    <property type="match status" value="1"/>
</dbReference>
<feature type="compositionally biased region" description="Basic and acidic residues" evidence="7">
    <location>
        <begin position="37"/>
        <end position="59"/>
    </location>
</feature>
<accession>A0A2N9I1U5</accession>
<feature type="region of interest" description="Disordered" evidence="7">
    <location>
        <begin position="1530"/>
        <end position="1565"/>
    </location>
</feature>
<evidence type="ECO:0000256" key="1">
    <source>
        <dbReference type="ARBA" id="ARBA00022679"/>
    </source>
</evidence>